<protein>
    <recommendedName>
        <fullName evidence="4">Tetratricopeptide repeat protein</fullName>
    </recommendedName>
</protein>
<dbReference type="Proteomes" id="UP001552527">
    <property type="component" value="Unassembled WGS sequence"/>
</dbReference>
<feature type="repeat" description="TPR" evidence="1">
    <location>
        <begin position="313"/>
        <end position="346"/>
    </location>
</feature>
<dbReference type="SMART" id="SM00028">
    <property type="entry name" value="TPR"/>
    <property type="match status" value="2"/>
</dbReference>
<organism evidence="2 3">
    <name type="scientific">Streptomyces werraensis</name>
    <dbReference type="NCBI Taxonomy" id="68284"/>
    <lineage>
        <taxon>Bacteria</taxon>
        <taxon>Bacillati</taxon>
        <taxon>Actinomycetota</taxon>
        <taxon>Actinomycetes</taxon>
        <taxon>Kitasatosporales</taxon>
        <taxon>Streptomycetaceae</taxon>
        <taxon>Streptomyces</taxon>
    </lineage>
</organism>
<dbReference type="RefSeq" id="WP_364026567.1">
    <property type="nucleotide sequence ID" value="NZ_JBFATD010000016.1"/>
</dbReference>
<proteinExistence type="predicted"/>
<accession>A0ABV3JMR8</accession>
<evidence type="ECO:0000313" key="3">
    <source>
        <dbReference type="Proteomes" id="UP001552527"/>
    </source>
</evidence>
<keyword evidence="1" id="KW-0802">TPR repeat</keyword>
<evidence type="ECO:0000313" key="2">
    <source>
        <dbReference type="EMBL" id="MEV5249477.1"/>
    </source>
</evidence>
<reference evidence="2 3" key="1">
    <citation type="submission" date="2024-06" db="EMBL/GenBank/DDBJ databases">
        <title>The Natural Products Discovery Center: Release of the First 8490 Sequenced Strains for Exploring Actinobacteria Biosynthetic Diversity.</title>
        <authorList>
            <person name="Kalkreuter E."/>
            <person name="Kautsar S.A."/>
            <person name="Yang D."/>
            <person name="Bader C.D."/>
            <person name="Teijaro C.N."/>
            <person name="Fluegel L."/>
            <person name="Davis C.M."/>
            <person name="Simpson J.R."/>
            <person name="Lauterbach L."/>
            <person name="Steele A.D."/>
            <person name="Gui C."/>
            <person name="Meng S."/>
            <person name="Li G."/>
            <person name="Viehrig K."/>
            <person name="Ye F."/>
            <person name="Su P."/>
            <person name="Kiefer A.F."/>
            <person name="Nichols A."/>
            <person name="Cepeda A.J."/>
            <person name="Yan W."/>
            <person name="Fan B."/>
            <person name="Jiang Y."/>
            <person name="Adhikari A."/>
            <person name="Zheng C.-J."/>
            <person name="Schuster L."/>
            <person name="Cowan T.M."/>
            <person name="Smanski M.J."/>
            <person name="Chevrette M.G."/>
            <person name="De Carvalho L.P.S."/>
            <person name="Shen B."/>
        </authorList>
    </citation>
    <scope>NUCLEOTIDE SEQUENCE [LARGE SCALE GENOMIC DNA]</scope>
    <source>
        <strain evidence="2 3">NPDC052768</strain>
    </source>
</reference>
<dbReference type="Gene3D" id="1.25.40.10">
    <property type="entry name" value="Tetratricopeptide repeat domain"/>
    <property type="match status" value="1"/>
</dbReference>
<evidence type="ECO:0000256" key="1">
    <source>
        <dbReference type="PROSITE-ProRule" id="PRU00339"/>
    </source>
</evidence>
<name>A0ABV3JMR8_9ACTN</name>
<sequence>MTGVGSVTNHFPGWLYRPFVDLGPWQAGGNPVTLALQMASHALADQQSRVMQNTGIALPSFRRTLLRATSLTRYLVDDPRDLDETVRTADWQLLCDHLDVYEQLDGPQRLRTLWVLNRLTMHSAILRYEECRRRRTTGQPSDRAADLMCEIARISLFHDGSGALDLTGLERLEATAPLGSWEHVEATYLLAQTSAKTLDDVPRLVRHLDTHLASIEAVDRPEHDRAKLLSRYHRLAAFLPQLTGDLDGMVRQMDAAESHCELMSRDEPHTRADWELFRYALLESRVKERFACNDFPGAERYALALVDHAPSTPNTWLTLGQARIERSDLEGALESYRWAALLGPHMVAEAEFMAGQCLEQLGRTADARNAYVRSLTADPLAASSAERLHGSGLAGANPFLADWVAGRVRDMHGSNGREADRPKSYQAYDGVLGGRR</sequence>
<dbReference type="InterPro" id="IPR011990">
    <property type="entry name" value="TPR-like_helical_dom_sf"/>
</dbReference>
<dbReference type="PROSITE" id="PS50005">
    <property type="entry name" value="TPR"/>
    <property type="match status" value="1"/>
</dbReference>
<evidence type="ECO:0008006" key="4">
    <source>
        <dbReference type="Google" id="ProtNLM"/>
    </source>
</evidence>
<dbReference type="InterPro" id="IPR019734">
    <property type="entry name" value="TPR_rpt"/>
</dbReference>
<keyword evidence="3" id="KW-1185">Reference proteome</keyword>
<comment type="caution">
    <text evidence="2">The sequence shown here is derived from an EMBL/GenBank/DDBJ whole genome shotgun (WGS) entry which is preliminary data.</text>
</comment>
<gene>
    <name evidence="2" type="ORF">AB0K95_30050</name>
</gene>
<dbReference type="EMBL" id="JBFATE010000016">
    <property type="protein sequence ID" value="MEV5249477.1"/>
    <property type="molecule type" value="Genomic_DNA"/>
</dbReference>
<dbReference type="SUPFAM" id="SSF48452">
    <property type="entry name" value="TPR-like"/>
    <property type="match status" value="1"/>
</dbReference>